<keyword evidence="3" id="KW-1185">Reference proteome</keyword>
<evidence type="ECO:0000256" key="1">
    <source>
        <dbReference type="SAM" id="SignalP"/>
    </source>
</evidence>
<sequence length="114" mass="12931">MNKVYHWLARIPSFILCWLSPVTATIQLSQYANQLTMTPDLPLNYPSYDFYEDSPGFYNYSAILLRAELSSNCQLTPVPLRNNSQPTLPDASSSVILINWEDASKKGCYEFAEA</sequence>
<comment type="caution">
    <text evidence="2">The sequence shown here is derived from an EMBL/GenBank/DDBJ whole genome shotgun (WGS) entry which is preliminary data.</text>
</comment>
<dbReference type="Proteomes" id="UP000193498">
    <property type="component" value="Unassembled WGS sequence"/>
</dbReference>
<dbReference type="InParanoid" id="A0A1Y1YQ32"/>
<proteinExistence type="predicted"/>
<evidence type="ECO:0000313" key="2">
    <source>
        <dbReference type="EMBL" id="ORX99866.1"/>
    </source>
</evidence>
<dbReference type="AlphaFoldDB" id="A0A1Y1YQ32"/>
<reference evidence="2 3" key="1">
    <citation type="submission" date="2016-07" db="EMBL/GenBank/DDBJ databases">
        <title>Pervasive Adenine N6-methylation of Active Genes in Fungi.</title>
        <authorList>
            <consortium name="DOE Joint Genome Institute"/>
            <person name="Mondo S.J."/>
            <person name="Dannebaum R.O."/>
            <person name="Kuo R.C."/>
            <person name="Labutti K."/>
            <person name="Haridas S."/>
            <person name="Kuo A."/>
            <person name="Salamov A."/>
            <person name="Ahrendt S.R."/>
            <person name="Lipzen A."/>
            <person name="Sullivan W."/>
            <person name="Andreopoulos W.B."/>
            <person name="Clum A."/>
            <person name="Lindquist E."/>
            <person name="Daum C."/>
            <person name="Ramamoorthy G.K."/>
            <person name="Gryganskyi A."/>
            <person name="Culley D."/>
            <person name="Magnuson J.K."/>
            <person name="James T.Y."/>
            <person name="O'Malley M.A."/>
            <person name="Stajich J.E."/>
            <person name="Spatafora J.W."/>
            <person name="Visel A."/>
            <person name="Grigoriev I.V."/>
        </authorList>
    </citation>
    <scope>NUCLEOTIDE SEQUENCE [LARGE SCALE GENOMIC DNA]</scope>
    <source>
        <strain evidence="2 3">CBS 931.73</strain>
    </source>
</reference>
<gene>
    <name evidence="2" type="ORF">K493DRAFT_299175</name>
</gene>
<dbReference type="OrthoDB" id="5542996at2759"/>
<dbReference type="EMBL" id="MCFE01000091">
    <property type="protein sequence ID" value="ORX99866.1"/>
    <property type="molecule type" value="Genomic_DNA"/>
</dbReference>
<name>A0A1Y1YQ32_9FUNG</name>
<keyword evidence="1" id="KW-0732">Signal</keyword>
<feature type="chain" id="PRO_5012621147" evidence="1">
    <location>
        <begin position="25"/>
        <end position="114"/>
    </location>
</feature>
<protein>
    <submittedName>
        <fullName evidence="2">Uncharacterized protein</fullName>
    </submittedName>
</protein>
<evidence type="ECO:0000313" key="3">
    <source>
        <dbReference type="Proteomes" id="UP000193498"/>
    </source>
</evidence>
<feature type="signal peptide" evidence="1">
    <location>
        <begin position="1"/>
        <end position="24"/>
    </location>
</feature>
<organism evidence="2 3">
    <name type="scientific">Basidiobolus meristosporus CBS 931.73</name>
    <dbReference type="NCBI Taxonomy" id="1314790"/>
    <lineage>
        <taxon>Eukaryota</taxon>
        <taxon>Fungi</taxon>
        <taxon>Fungi incertae sedis</taxon>
        <taxon>Zoopagomycota</taxon>
        <taxon>Entomophthoromycotina</taxon>
        <taxon>Basidiobolomycetes</taxon>
        <taxon>Basidiobolales</taxon>
        <taxon>Basidiobolaceae</taxon>
        <taxon>Basidiobolus</taxon>
    </lineage>
</organism>
<accession>A0A1Y1YQ32</accession>